<dbReference type="InterPro" id="IPR027417">
    <property type="entry name" value="P-loop_NTPase"/>
</dbReference>
<dbReference type="Pfam" id="PF00004">
    <property type="entry name" value="AAA"/>
    <property type="match status" value="1"/>
</dbReference>
<dbReference type="PANTHER" id="PTHR23074">
    <property type="entry name" value="AAA DOMAIN-CONTAINING"/>
    <property type="match status" value="1"/>
</dbReference>
<dbReference type="SUPFAM" id="SSF52540">
    <property type="entry name" value="P-loop containing nucleoside triphosphate hydrolases"/>
    <property type="match status" value="2"/>
</dbReference>
<proteinExistence type="inferred from homology"/>
<dbReference type="Gene3D" id="3.40.50.300">
    <property type="entry name" value="P-loop containing nucleotide triphosphate hydrolases"/>
    <property type="match status" value="2"/>
</dbReference>
<dbReference type="OrthoDB" id="9809379at2"/>
<dbReference type="InterPro" id="IPR003959">
    <property type="entry name" value="ATPase_AAA_core"/>
</dbReference>
<reference evidence="4" key="1">
    <citation type="submission" date="2016-10" db="EMBL/GenBank/DDBJ databases">
        <authorList>
            <person name="Varghese N."/>
            <person name="Submissions S."/>
        </authorList>
    </citation>
    <scope>NUCLEOTIDE SEQUENCE [LARGE SCALE GENOMIC DNA]</scope>
    <source>
        <strain evidence="4">DSM 217</strain>
    </source>
</reference>
<organism evidence="3 4">
    <name type="scientific">Thiocapsa roseopersicina</name>
    <dbReference type="NCBI Taxonomy" id="1058"/>
    <lineage>
        <taxon>Bacteria</taxon>
        <taxon>Pseudomonadati</taxon>
        <taxon>Pseudomonadota</taxon>
        <taxon>Gammaproteobacteria</taxon>
        <taxon>Chromatiales</taxon>
        <taxon>Chromatiaceae</taxon>
        <taxon>Thiocapsa</taxon>
    </lineage>
</organism>
<gene>
    <name evidence="3" type="ORF">SAMN05421783_1661</name>
</gene>
<feature type="domain" description="AAA+ ATPase" evidence="2">
    <location>
        <begin position="209"/>
        <end position="338"/>
    </location>
</feature>
<name>A0A1H3DWY7_THIRO</name>
<dbReference type="RefSeq" id="WP_139192042.1">
    <property type="nucleotide sequence ID" value="NZ_FNNZ01000066.1"/>
</dbReference>
<dbReference type="InterPro" id="IPR050304">
    <property type="entry name" value="MT-severing_AAA_ATPase"/>
</dbReference>
<evidence type="ECO:0000259" key="2">
    <source>
        <dbReference type="SMART" id="SM00382"/>
    </source>
</evidence>
<evidence type="ECO:0000313" key="3">
    <source>
        <dbReference type="EMBL" id="SDX70901.1"/>
    </source>
</evidence>
<evidence type="ECO:0000256" key="1">
    <source>
        <dbReference type="ARBA" id="ARBA00006914"/>
    </source>
</evidence>
<feature type="non-terminal residue" evidence="3">
    <location>
        <position position="1"/>
    </location>
</feature>
<protein>
    <submittedName>
        <fullName evidence="3">ATPase family associated with various cellular activities (AAA)</fullName>
    </submittedName>
</protein>
<dbReference type="GO" id="GO:0005524">
    <property type="term" value="F:ATP binding"/>
    <property type="evidence" value="ECO:0007669"/>
    <property type="project" value="InterPro"/>
</dbReference>
<dbReference type="GO" id="GO:0016887">
    <property type="term" value="F:ATP hydrolysis activity"/>
    <property type="evidence" value="ECO:0007669"/>
    <property type="project" value="InterPro"/>
</dbReference>
<evidence type="ECO:0000313" key="4">
    <source>
        <dbReference type="Proteomes" id="UP000198816"/>
    </source>
</evidence>
<sequence>SADEDGDGLSRKGRLSAYLLAQRLLERRRDALLIFDEVEDVFETDDDLFALLRGRAGSGHQKGWMNRTLEDNPVPAIWITNRTDGMDPAFLRRFLLPLACTTPPRSVRRRIAESHLGDCGLPPALLDALADDAALAPAQLGAARRLIALRPETAPEPTVRHGLAAMRSLLHGAPTPPRRRAGIAFDVAFLNLAGGIAPSAIVQALDRTGHASLCFYGPPGTGKTAFAEILAEALDRELIARRASDLISPYVGETEQNLARLFRDSDPAHSLLLLDEVDSFLGDRREARHSWERTQVNELLQQMEQYPGIFVAATNLMAGIDPAALRRFDFKLHFRALAPAQRLALFAREALGDAAVPVPADLARHLAALETLTPGDFATVARQRTLLGETLAPEQFLRRLAGECWIKGEARQSVV</sequence>
<dbReference type="SMART" id="SM00382">
    <property type="entry name" value="AAA"/>
    <property type="match status" value="1"/>
</dbReference>
<dbReference type="CDD" id="cd19481">
    <property type="entry name" value="RecA-like_protease"/>
    <property type="match status" value="1"/>
</dbReference>
<dbReference type="PANTHER" id="PTHR23074:SF17">
    <property type="entry name" value="FIDGETIN-LIKE PROTEIN 1"/>
    <property type="match status" value="1"/>
</dbReference>
<dbReference type="EMBL" id="FNNZ01000066">
    <property type="protein sequence ID" value="SDX70901.1"/>
    <property type="molecule type" value="Genomic_DNA"/>
</dbReference>
<comment type="similarity">
    <text evidence="1">Belongs to the AAA ATPase family.</text>
</comment>
<dbReference type="Proteomes" id="UP000198816">
    <property type="component" value="Unassembled WGS sequence"/>
</dbReference>
<accession>A0A1H3DWY7</accession>
<dbReference type="AlphaFoldDB" id="A0A1H3DWY7"/>
<dbReference type="InterPro" id="IPR003593">
    <property type="entry name" value="AAA+_ATPase"/>
</dbReference>
<keyword evidence="4" id="KW-1185">Reference proteome</keyword>
<dbReference type="STRING" id="1058.SAMN05421783_1661"/>